<dbReference type="Proteomes" id="UP000484875">
    <property type="component" value="Unassembled WGS sequence"/>
</dbReference>
<protein>
    <submittedName>
        <fullName evidence="1">Uncharacterized protein</fullName>
    </submittedName>
</protein>
<proteinExistence type="predicted"/>
<evidence type="ECO:0000313" key="2">
    <source>
        <dbReference type="Proteomes" id="UP000484875"/>
    </source>
</evidence>
<keyword evidence="2" id="KW-1185">Reference proteome</keyword>
<dbReference type="RefSeq" id="WP_161090217.1">
    <property type="nucleotide sequence ID" value="NZ_WWCV01000019.1"/>
</dbReference>
<gene>
    <name evidence="1" type="ORF">GTP81_12685</name>
</gene>
<reference evidence="1 2" key="1">
    <citation type="submission" date="2019-12" db="EMBL/GenBank/DDBJ databases">
        <title>Novel species isolated from a subtropical stream in China.</title>
        <authorList>
            <person name="Lu H."/>
        </authorList>
    </citation>
    <scope>NUCLEOTIDE SEQUENCE [LARGE SCALE GENOMIC DNA]</scope>
    <source>
        <strain evidence="1 2">FT107W</strain>
    </source>
</reference>
<dbReference type="EMBL" id="WWCV01000019">
    <property type="protein sequence ID" value="MYN17611.1"/>
    <property type="molecule type" value="Genomic_DNA"/>
</dbReference>
<accession>A0A845HFT8</accession>
<organism evidence="1 2">
    <name type="scientific">Duganella vulcania</name>
    <dbReference type="NCBI Taxonomy" id="2692166"/>
    <lineage>
        <taxon>Bacteria</taxon>
        <taxon>Pseudomonadati</taxon>
        <taxon>Pseudomonadota</taxon>
        <taxon>Betaproteobacteria</taxon>
        <taxon>Burkholderiales</taxon>
        <taxon>Oxalobacteraceae</taxon>
        <taxon>Telluria group</taxon>
        <taxon>Duganella</taxon>
    </lineage>
</organism>
<comment type="caution">
    <text evidence="1">The sequence shown here is derived from an EMBL/GenBank/DDBJ whole genome shotgun (WGS) entry which is preliminary data.</text>
</comment>
<sequence length="201" mass="22333">MPAESISKYNSTWGICGFTSALTHLYASDVRLRNRIDTTTPHAIRLGLLIEVLTFLKYVCAFRTDLLPDLEALNRRLESPVMRHGIASFMIFADRFIRQQRSIGDSNRFQCALTPEALTLYLQVICAIKTATLTADADPGGQGVLGIMNSKNELVHWVYRDVAGKVYNWGKVMSPSEWLIDAEDGLGNPGLHHVGCHVSVV</sequence>
<evidence type="ECO:0000313" key="1">
    <source>
        <dbReference type="EMBL" id="MYN17611.1"/>
    </source>
</evidence>
<dbReference type="AlphaFoldDB" id="A0A845HFT8"/>
<name>A0A845HFT8_9BURK</name>